<dbReference type="InterPro" id="IPR038765">
    <property type="entry name" value="Papain-like_cys_pep_sf"/>
</dbReference>
<dbReference type="PANTHER" id="PTHR12411">
    <property type="entry name" value="CYSTEINE PROTEASE FAMILY C1-RELATED"/>
    <property type="match status" value="1"/>
</dbReference>
<protein>
    <submittedName>
        <fullName evidence="7">Pept_C1 domain-containing protein</fullName>
    </submittedName>
</protein>
<dbReference type="InterPro" id="IPR000668">
    <property type="entry name" value="Peptidase_C1A_C"/>
</dbReference>
<dbReference type="WBParaSite" id="ASIM_0001495901-mRNA-1">
    <property type="protein sequence ID" value="ASIM_0001495901-mRNA-1"/>
    <property type="gene ID" value="ASIM_0001495901"/>
</dbReference>
<evidence type="ECO:0000256" key="1">
    <source>
        <dbReference type="ARBA" id="ARBA00008455"/>
    </source>
</evidence>
<feature type="compositionally biased region" description="Polar residues" evidence="2">
    <location>
        <begin position="17"/>
        <end position="31"/>
    </location>
</feature>
<reference evidence="7" key="1">
    <citation type="submission" date="2017-02" db="UniProtKB">
        <authorList>
            <consortium name="WormBaseParasite"/>
        </authorList>
    </citation>
    <scope>IDENTIFICATION</scope>
</reference>
<dbReference type="SMART" id="SM00645">
    <property type="entry name" value="Pept_C1"/>
    <property type="match status" value="1"/>
</dbReference>
<evidence type="ECO:0000256" key="2">
    <source>
        <dbReference type="SAM" id="MobiDB-lite"/>
    </source>
</evidence>
<evidence type="ECO:0000313" key="5">
    <source>
        <dbReference type="EMBL" id="VDK52175.1"/>
    </source>
</evidence>
<evidence type="ECO:0000313" key="7">
    <source>
        <dbReference type="WBParaSite" id="ASIM_0001495901-mRNA-1"/>
    </source>
</evidence>
<dbReference type="GO" id="GO:0006508">
    <property type="term" value="P:proteolysis"/>
    <property type="evidence" value="ECO:0007669"/>
    <property type="project" value="InterPro"/>
</dbReference>
<dbReference type="Gene3D" id="3.90.70.10">
    <property type="entry name" value="Cysteine proteinases"/>
    <property type="match status" value="1"/>
</dbReference>
<organism evidence="7">
    <name type="scientific">Anisakis simplex</name>
    <name type="common">Herring worm</name>
    <dbReference type="NCBI Taxonomy" id="6269"/>
    <lineage>
        <taxon>Eukaryota</taxon>
        <taxon>Metazoa</taxon>
        <taxon>Ecdysozoa</taxon>
        <taxon>Nematoda</taxon>
        <taxon>Chromadorea</taxon>
        <taxon>Rhabditida</taxon>
        <taxon>Spirurina</taxon>
        <taxon>Ascaridomorpha</taxon>
        <taxon>Ascaridoidea</taxon>
        <taxon>Anisakidae</taxon>
        <taxon>Anisakis</taxon>
        <taxon>Anisakis simplex complex</taxon>
    </lineage>
</organism>
<reference evidence="5 6" key="2">
    <citation type="submission" date="2018-11" db="EMBL/GenBank/DDBJ databases">
        <authorList>
            <consortium name="Pathogen Informatics"/>
        </authorList>
    </citation>
    <scope>NUCLEOTIDE SEQUENCE [LARGE SCALE GENOMIC DNA]</scope>
</reference>
<dbReference type="GO" id="GO:0008234">
    <property type="term" value="F:cysteine-type peptidase activity"/>
    <property type="evidence" value="ECO:0007669"/>
    <property type="project" value="InterPro"/>
</dbReference>
<evidence type="ECO:0000256" key="3">
    <source>
        <dbReference type="SAM" id="Phobius"/>
    </source>
</evidence>
<feature type="region of interest" description="Disordered" evidence="2">
    <location>
        <begin position="1"/>
        <end position="69"/>
    </location>
</feature>
<dbReference type="EMBL" id="UYRR01031725">
    <property type="protein sequence ID" value="VDK52175.1"/>
    <property type="molecule type" value="Genomic_DNA"/>
</dbReference>
<comment type="similarity">
    <text evidence="1">Belongs to the peptidase C1 family.</text>
</comment>
<dbReference type="SUPFAM" id="SSF54001">
    <property type="entry name" value="Cysteine proteinases"/>
    <property type="match status" value="1"/>
</dbReference>
<accession>A0A0M3K236</accession>
<dbReference type="Proteomes" id="UP000267096">
    <property type="component" value="Unassembled WGS sequence"/>
</dbReference>
<evidence type="ECO:0000259" key="4">
    <source>
        <dbReference type="SMART" id="SM00645"/>
    </source>
</evidence>
<keyword evidence="3" id="KW-0812">Transmembrane</keyword>
<evidence type="ECO:0000313" key="6">
    <source>
        <dbReference type="Proteomes" id="UP000267096"/>
    </source>
</evidence>
<dbReference type="OrthoDB" id="640249at2759"/>
<dbReference type="InterPro" id="IPR013128">
    <property type="entry name" value="Peptidase_C1A"/>
</dbReference>
<feature type="domain" description="Peptidase C1A papain C-terminal" evidence="4">
    <location>
        <begin position="239"/>
        <end position="429"/>
    </location>
</feature>
<proteinExistence type="inferred from homology"/>
<keyword evidence="3" id="KW-0472">Membrane</keyword>
<dbReference type="Pfam" id="PF00112">
    <property type="entry name" value="Peptidase_C1"/>
    <property type="match status" value="1"/>
</dbReference>
<keyword evidence="3" id="KW-1133">Transmembrane helix</keyword>
<dbReference type="AlphaFoldDB" id="A0A0M3K236"/>
<gene>
    <name evidence="5" type="ORF">ASIM_LOCUS14369</name>
</gene>
<keyword evidence="6" id="KW-1185">Reference proteome</keyword>
<name>A0A0M3K236_ANISI</name>
<sequence length="454" mass="50824">MQMRRRNPPNALDSEEQVQNQGTAPQSNARFTPSPPPSAISSSVSHSHRQSSRYPRDRAPAAATTSPSQRSFSFRSALFNSSNQHIQVVEKDPATSETLLQHSVMINDKGHSAVRGVTLSRRGRRHCLCGIVTLLVLLGAAVILAMFGFYLRSYNSEFEESAEAKQYISELIQQVYEASDLKWKIKFNPYGTKKRDFNFTYYKNETAIQEYLDHLTNHLNSDRMQQHIRELLEFPTEKLPSHFDAREKWPYCQSMFDVPNQGSCGSCFAVAAVGVASDRACIASNGTVQSLFSVEDVLDCCSVCGNCYGGDPLKAFVYWVLEGLVTVNDAFLASLAYSMYPRSMSLNTDGSKRADVPTVIGQLNETAEEPLTDEEVRTLVMKELYLSGPTTLAFPITEEFLHYSSGKTGNYFHIPSSVDRTNFVPVYIFTVSCDEHLRSYRILACGQIDRLGQI</sequence>
<feature type="transmembrane region" description="Helical" evidence="3">
    <location>
        <begin position="128"/>
        <end position="151"/>
    </location>
</feature>